<accession>A0A3M2M0R8</accession>
<dbReference type="Gene3D" id="3.40.50.720">
    <property type="entry name" value="NAD(P)-binding Rossmann-like Domain"/>
    <property type="match status" value="1"/>
</dbReference>
<evidence type="ECO:0000313" key="4">
    <source>
        <dbReference type="Proteomes" id="UP000282674"/>
    </source>
</evidence>
<evidence type="ECO:0000259" key="2">
    <source>
        <dbReference type="Pfam" id="PF01370"/>
    </source>
</evidence>
<gene>
    <name evidence="3" type="ORF">EBO15_17225</name>
</gene>
<dbReference type="Pfam" id="PF01370">
    <property type="entry name" value="Epimerase"/>
    <property type="match status" value="1"/>
</dbReference>
<sequence length="259" mass="27574">MEIVGDGFLARHLKSIEGDHPGVVVAAAGVSAAGHTSEAEFSREATLVYDLVHRCAESGERLLFFSTASTGMYSVPGEPGVEAGPVFPATPYGRHKLALESVLTASGIDHLILRLGHVVGPDQPPHQLLPALTAQVAAGSVRVFSGARRDLIDVADVVGIISQLLDAGVSRTRVNVASGFAVPIERIVRHLERRLGTTAEWHYQRRTMDQPVSIAKLRRLVPAVTGMGFGPEYHVSVLDRFLASNSPDGLVPTTPTISP</sequence>
<proteinExistence type="inferred from homology"/>
<dbReference type="Proteomes" id="UP000282674">
    <property type="component" value="Unassembled WGS sequence"/>
</dbReference>
<dbReference type="RefSeq" id="WP_122195408.1">
    <property type="nucleotide sequence ID" value="NZ_JBHSKC010000013.1"/>
</dbReference>
<organism evidence="3 4">
    <name type="scientific">Actinomadura harenae</name>
    <dbReference type="NCBI Taxonomy" id="2483351"/>
    <lineage>
        <taxon>Bacteria</taxon>
        <taxon>Bacillati</taxon>
        <taxon>Actinomycetota</taxon>
        <taxon>Actinomycetes</taxon>
        <taxon>Streptosporangiales</taxon>
        <taxon>Thermomonosporaceae</taxon>
        <taxon>Actinomadura</taxon>
    </lineage>
</organism>
<dbReference type="InterPro" id="IPR001509">
    <property type="entry name" value="Epimerase_deHydtase"/>
</dbReference>
<protein>
    <submittedName>
        <fullName evidence="3">NAD-dependent epimerase/dehydratase family protein</fullName>
    </submittedName>
</protein>
<feature type="domain" description="NAD-dependent epimerase/dehydratase" evidence="2">
    <location>
        <begin position="17"/>
        <end position="177"/>
    </location>
</feature>
<dbReference type="OrthoDB" id="3360397at2"/>
<dbReference type="InterPro" id="IPR036291">
    <property type="entry name" value="NAD(P)-bd_dom_sf"/>
</dbReference>
<comment type="similarity">
    <text evidence="1">Belongs to the NAD(P)-dependent epimerase/dehydratase family.</text>
</comment>
<evidence type="ECO:0000313" key="3">
    <source>
        <dbReference type="EMBL" id="RMI43177.1"/>
    </source>
</evidence>
<evidence type="ECO:0000256" key="1">
    <source>
        <dbReference type="ARBA" id="ARBA00007637"/>
    </source>
</evidence>
<comment type="caution">
    <text evidence="3">The sequence shown here is derived from an EMBL/GenBank/DDBJ whole genome shotgun (WGS) entry which is preliminary data.</text>
</comment>
<dbReference type="AlphaFoldDB" id="A0A3M2M0R8"/>
<keyword evidence="4" id="KW-1185">Reference proteome</keyword>
<dbReference type="SUPFAM" id="SSF51735">
    <property type="entry name" value="NAD(P)-binding Rossmann-fold domains"/>
    <property type="match status" value="1"/>
</dbReference>
<dbReference type="EMBL" id="RFFG01000027">
    <property type="protein sequence ID" value="RMI43177.1"/>
    <property type="molecule type" value="Genomic_DNA"/>
</dbReference>
<name>A0A3M2M0R8_9ACTN</name>
<dbReference type="PANTHER" id="PTHR43000">
    <property type="entry name" value="DTDP-D-GLUCOSE 4,6-DEHYDRATASE-RELATED"/>
    <property type="match status" value="1"/>
</dbReference>
<reference evidence="3 4" key="1">
    <citation type="submission" date="2018-10" db="EMBL/GenBank/DDBJ databases">
        <title>Isolation from soil.</title>
        <authorList>
            <person name="Hu J."/>
        </authorList>
    </citation>
    <scope>NUCLEOTIDE SEQUENCE [LARGE SCALE GENOMIC DNA]</scope>
    <source>
        <strain evidence="3 4">NEAU-Ht49</strain>
    </source>
</reference>